<dbReference type="PROSITE" id="PS00678">
    <property type="entry name" value="WD_REPEATS_1"/>
    <property type="match status" value="1"/>
</dbReference>
<feature type="signal peptide" evidence="4">
    <location>
        <begin position="1"/>
        <end position="21"/>
    </location>
</feature>
<dbReference type="RefSeq" id="WP_062483477.1">
    <property type="nucleotide sequence ID" value="NZ_CP013650.1"/>
</dbReference>
<sequence>MGYLWSVILSLLMLSACSVPGSTPIQTFAFAPGGALAATLSVDGKLAVVSTVENGIEVWDTENNSLRYQWRHQGEGNNLVATIAISADSEFVATADHDAFALWSMASGDPVGFWRIDESRIRDIAVSEGGNAILVGRSNGQVMYFEPQTGRRLEFLGHQEKINTVALSPNGRYALTGSSDYIAYLWDTRSGQVVYSFSHPSRVTKVALDRKGRLAFTADSKNNARVWDLTTGEQISQLSYLQRQKIFSAARFSDDGKYLLTGSPGRALNLWSTQTGEEIEDWWVAPRAGRQPQSAVVYDVAFLPDNRVLSASSSGLAEIWGY</sequence>
<evidence type="ECO:0000256" key="4">
    <source>
        <dbReference type="SAM" id="SignalP"/>
    </source>
</evidence>
<dbReference type="Proteomes" id="UP000068447">
    <property type="component" value="Chromosome"/>
</dbReference>
<dbReference type="KEGG" id="lal:AT746_18560"/>
<keyword evidence="1 3" id="KW-0853">WD repeat</keyword>
<evidence type="ECO:0000256" key="1">
    <source>
        <dbReference type="ARBA" id="ARBA00022574"/>
    </source>
</evidence>
<dbReference type="InterPro" id="IPR001680">
    <property type="entry name" value="WD40_rpt"/>
</dbReference>
<dbReference type="InterPro" id="IPR011047">
    <property type="entry name" value="Quinoprotein_ADH-like_sf"/>
</dbReference>
<evidence type="ECO:0000256" key="3">
    <source>
        <dbReference type="PROSITE-ProRule" id="PRU00221"/>
    </source>
</evidence>
<evidence type="ECO:0000256" key="2">
    <source>
        <dbReference type="ARBA" id="ARBA00022737"/>
    </source>
</evidence>
<proteinExistence type="predicted"/>
<dbReference type="InterPro" id="IPR015943">
    <property type="entry name" value="WD40/YVTN_repeat-like_dom_sf"/>
</dbReference>
<dbReference type="EMBL" id="CP013650">
    <property type="protein sequence ID" value="ALT00072.1"/>
    <property type="molecule type" value="Genomic_DNA"/>
</dbReference>
<accession>A0A0U2ZM47</accession>
<dbReference type="PANTHER" id="PTHR19879">
    <property type="entry name" value="TRANSCRIPTION INITIATION FACTOR TFIID"/>
    <property type="match status" value="1"/>
</dbReference>
<evidence type="ECO:0000313" key="6">
    <source>
        <dbReference type="Proteomes" id="UP000068447"/>
    </source>
</evidence>
<dbReference type="InterPro" id="IPR019775">
    <property type="entry name" value="WD40_repeat_CS"/>
</dbReference>
<feature type="repeat" description="WD" evidence="3">
    <location>
        <begin position="155"/>
        <end position="196"/>
    </location>
</feature>
<name>A0A0U2ZM47_9ALTE</name>
<feature type="chain" id="PRO_5006835484" evidence="4">
    <location>
        <begin position="22"/>
        <end position="322"/>
    </location>
</feature>
<feature type="repeat" description="WD" evidence="3">
    <location>
        <begin position="240"/>
        <end position="281"/>
    </location>
</feature>
<dbReference type="PROSITE" id="PS50082">
    <property type="entry name" value="WD_REPEATS_2"/>
    <property type="match status" value="3"/>
</dbReference>
<keyword evidence="6" id="KW-1185">Reference proteome</keyword>
<dbReference type="PROSITE" id="PS50294">
    <property type="entry name" value="WD_REPEATS_REGION"/>
    <property type="match status" value="1"/>
</dbReference>
<evidence type="ECO:0000313" key="5">
    <source>
        <dbReference type="EMBL" id="ALT00072.1"/>
    </source>
</evidence>
<dbReference type="Pfam" id="PF00400">
    <property type="entry name" value="WD40"/>
    <property type="match status" value="3"/>
</dbReference>
<gene>
    <name evidence="5" type="ORF">AT746_18560</name>
</gene>
<dbReference type="Gene3D" id="2.130.10.10">
    <property type="entry name" value="YVTN repeat-like/Quinoprotein amine dehydrogenase"/>
    <property type="match status" value="3"/>
</dbReference>
<dbReference type="AlphaFoldDB" id="A0A0U2ZM47"/>
<dbReference type="SMART" id="SM00320">
    <property type="entry name" value="WD40"/>
    <property type="match status" value="7"/>
</dbReference>
<dbReference type="PANTHER" id="PTHR19879:SF9">
    <property type="entry name" value="TRANSCRIPTION INITIATION FACTOR TFIID SUBUNIT 5"/>
    <property type="match status" value="1"/>
</dbReference>
<organism evidence="5 6">
    <name type="scientific">Lacimicrobium alkaliphilum</name>
    <dbReference type="NCBI Taxonomy" id="1526571"/>
    <lineage>
        <taxon>Bacteria</taxon>
        <taxon>Pseudomonadati</taxon>
        <taxon>Pseudomonadota</taxon>
        <taxon>Gammaproteobacteria</taxon>
        <taxon>Alteromonadales</taxon>
        <taxon>Alteromonadaceae</taxon>
        <taxon>Lacimicrobium</taxon>
    </lineage>
</organism>
<feature type="repeat" description="WD" evidence="3">
    <location>
        <begin position="196"/>
        <end position="237"/>
    </location>
</feature>
<reference evidence="5 6" key="1">
    <citation type="submission" date="2015-12" db="EMBL/GenBank/DDBJ databases">
        <title>Complete genome of Lacimicrobium alkaliphilum KCTC 32984.</title>
        <authorList>
            <person name="Kim S.-G."/>
            <person name="Lee Y.-J."/>
        </authorList>
    </citation>
    <scope>NUCLEOTIDE SEQUENCE [LARGE SCALE GENOMIC DNA]</scope>
    <source>
        <strain evidence="5 6">YelD216</strain>
    </source>
</reference>
<keyword evidence="4" id="KW-0732">Signal</keyword>
<dbReference type="OrthoDB" id="6192037at2"/>
<dbReference type="SUPFAM" id="SSF50998">
    <property type="entry name" value="Quinoprotein alcohol dehydrogenase-like"/>
    <property type="match status" value="1"/>
</dbReference>
<keyword evidence="2" id="KW-0677">Repeat</keyword>
<dbReference type="STRING" id="1526571.AT746_18560"/>
<protein>
    <submittedName>
        <fullName evidence="5">Uncharacterized protein</fullName>
    </submittedName>
</protein>